<dbReference type="InterPro" id="IPR036291">
    <property type="entry name" value="NAD(P)-bd_dom_sf"/>
</dbReference>
<dbReference type="InterPro" id="IPR055170">
    <property type="entry name" value="GFO_IDH_MocA-like_dom"/>
</dbReference>
<keyword evidence="5" id="KW-1185">Reference proteome</keyword>
<evidence type="ECO:0000313" key="4">
    <source>
        <dbReference type="EMBL" id="GCF07581.1"/>
    </source>
</evidence>
<name>A0A5A5T7Z7_9CHLR</name>
<dbReference type="SUPFAM" id="SSF51735">
    <property type="entry name" value="NAD(P)-binding Rossmann-fold domains"/>
    <property type="match status" value="1"/>
</dbReference>
<accession>A0A5A5T7Z7</accession>
<dbReference type="Proteomes" id="UP000322530">
    <property type="component" value="Unassembled WGS sequence"/>
</dbReference>
<dbReference type="RefSeq" id="WP_149400589.1">
    <property type="nucleotide sequence ID" value="NZ_BIXY01000011.1"/>
</dbReference>
<gene>
    <name evidence="4" type="ORF">KDI_11450</name>
</gene>
<comment type="caution">
    <text evidence="4">The sequence shown here is derived from an EMBL/GenBank/DDBJ whole genome shotgun (WGS) entry which is preliminary data.</text>
</comment>
<reference evidence="4 5" key="1">
    <citation type="submission" date="2019-01" db="EMBL/GenBank/DDBJ databases">
        <title>Draft genome sequence of Dictyobacter sp. Uno17.</title>
        <authorList>
            <person name="Wang C.M."/>
            <person name="Zheng Y."/>
            <person name="Sakai Y."/>
            <person name="Abe K."/>
            <person name="Yokota A."/>
            <person name="Yabe S."/>
        </authorList>
    </citation>
    <scope>NUCLEOTIDE SEQUENCE [LARGE SCALE GENOMIC DNA]</scope>
    <source>
        <strain evidence="4 5">Uno17</strain>
    </source>
</reference>
<protein>
    <submittedName>
        <fullName evidence="4">Dehydrogenase</fullName>
    </submittedName>
</protein>
<dbReference type="InterPro" id="IPR000683">
    <property type="entry name" value="Gfo/Idh/MocA-like_OxRdtase_N"/>
</dbReference>
<dbReference type="EMBL" id="BIXY01000011">
    <property type="protein sequence ID" value="GCF07581.1"/>
    <property type="molecule type" value="Genomic_DNA"/>
</dbReference>
<sequence>MNTKAKVNVGVIGCGQISSIYLEAPAKFDILRFTACADIDLGRARAQAERYNVPKVCTPEELLADPDIDVVLNLTIPKVHAEIGIAAIEAGKATYSEKPLGINREQGQALLAAGRAKNLRVGCAPDTFLGGGIQTCVKAINDGLIGEPVAATAFMLSHGPEGWHADPDFFYQPGAGPMFDMGPYYLTALIAMLGPVRRVTASTRITFPERTITSQPKYGSKIQVNTPTHIAGIMDFASGAIGTIITSFDVWSHQLPRIEIYGTEGTLIVPDPNTFGGPVYIRKAQDSEWQDLPLTHAYTENSRGIGLADMAYAINSGRQHRASGDLAYHVLDIMQSFHDASDQGTHIELSSQCERPQPLDAGKHEWSEDR</sequence>
<dbReference type="GO" id="GO:0000166">
    <property type="term" value="F:nucleotide binding"/>
    <property type="evidence" value="ECO:0007669"/>
    <property type="project" value="InterPro"/>
</dbReference>
<dbReference type="Gene3D" id="3.30.360.10">
    <property type="entry name" value="Dihydrodipicolinate Reductase, domain 2"/>
    <property type="match status" value="1"/>
</dbReference>
<dbReference type="InterPro" id="IPR050463">
    <property type="entry name" value="Gfo/Idh/MocA_oxidrdct_glycsds"/>
</dbReference>
<dbReference type="PANTHER" id="PTHR43818:SF11">
    <property type="entry name" value="BCDNA.GH03377"/>
    <property type="match status" value="1"/>
</dbReference>
<organism evidence="4 5">
    <name type="scientific">Dictyobacter arantiisoli</name>
    <dbReference type="NCBI Taxonomy" id="2014874"/>
    <lineage>
        <taxon>Bacteria</taxon>
        <taxon>Bacillati</taxon>
        <taxon>Chloroflexota</taxon>
        <taxon>Ktedonobacteria</taxon>
        <taxon>Ktedonobacterales</taxon>
        <taxon>Dictyobacteraceae</taxon>
        <taxon>Dictyobacter</taxon>
    </lineage>
</organism>
<dbReference type="Pfam" id="PF22725">
    <property type="entry name" value="GFO_IDH_MocA_C3"/>
    <property type="match status" value="1"/>
</dbReference>
<feature type="domain" description="Gfo/Idh/MocA-like oxidoreductase N-terminal" evidence="2">
    <location>
        <begin position="7"/>
        <end position="121"/>
    </location>
</feature>
<evidence type="ECO:0000256" key="1">
    <source>
        <dbReference type="ARBA" id="ARBA00023002"/>
    </source>
</evidence>
<dbReference type="GO" id="GO:0016491">
    <property type="term" value="F:oxidoreductase activity"/>
    <property type="evidence" value="ECO:0007669"/>
    <property type="project" value="UniProtKB-KW"/>
</dbReference>
<dbReference type="PANTHER" id="PTHR43818">
    <property type="entry name" value="BCDNA.GH03377"/>
    <property type="match status" value="1"/>
</dbReference>
<proteinExistence type="predicted"/>
<dbReference type="AlphaFoldDB" id="A0A5A5T7Z7"/>
<keyword evidence="1" id="KW-0560">Oxidoreductase</keyword>
<dbReference type="Gene3D" id="3.40.50.720">
    <property type="entry name" value="NAD(P)-binding Rossmann-like Domain"/>
    <property type="match status" value="1"/>
</dbReference>
<feature type="domain" description="GFO/IDH/MocA-like oxidoreductase" evidence="3">
    <location>
        <begin position="134"/>
        <end position="267"/>
    </location>
</feature>
<evidence type="ECO:0000259" key="3">
    <source>
        <dbReference type="Pfam" id="PF22725"/>
    </source>
</evidence>
<evidence type="ECO:0000313" key="5">
    <source>
        <dbReference type="Proteomes" id="UP000322530"/>
    </source>
</evidence>
<dbReference type="OrthoDB" id="240873at2"/>
<dbReference type="Pfam" id="PF01408">
    <property type="entry name" value="GFO_IDH_MocA"/>
    <property type="match status" value="1"/>
</dbReference>
<evidence type="ECO:0000259" key="2">
    <source>
        <dbReference type="Pfam" id="PF01408"/>
    </source>
</evidence>
<dbReference type="SUPFAM" id="SSF55347">
    <property type="entry name" value="Glyceraldehyde-3-phosphate dehydrogenase-like, C-terminal domain"/>
    <property type="match status" value="1"/>
</dbReference>